<evidence type="ECO:0000256" key="2">
    <source>
        <dbReference type="ARBA" id="ARBA00022526"/>
    </source>
</evidence>
<dbReference type="GO" id="GO:0017057">
    <property type="term" value="F:6-phosphogluconolactonase activity"/>
    <property type="evidence" value="ECO:0007669"/>
    <property type="project" value="TreeGrafter"/>
</dbReference>
<dbReference type="OrthoDB" id="105446at2"/>
<evidence type="ECO:0000313" key="3">
    <source>
        <dbReference type="EMBL" id="QEE30816.1"/>
    </source>
</evidence>
<keyword evidence="2" id="KW-0119">Carbohydrate metabolism</keyword>
<dbReference type="InterPro" id="IPR050282">
    <property type="entry name" value="Cycloisomerase_2"/>
</dbReference>
<evidence type="ECO:0000256" key="1">
    <source>
        <dbReference type="ARBA" id="ARBA00005564"/>
    </source>
</evidence>
<comment type="similarity">
    <text evidence="1">Belongs to the cycloisomerase 2 family.</text>
</comment>
<dbReference type="Gene3D" id="2.130.10.10">
    <property type="entry name" value="YVTN repeat-like/Quinoprotein amine dehydrogenase"/>
    <property type="match status" value="2"/>
</dbReference>
<dbReference type="EMBL" id="CP042806">
    <property type="protein sequence ID" value="QEE30816.1"/>
    <property type="molecule type" value="Genomic_DNA"/>
</dbReference>
<name>A0A5B9EL47_9BACT</name>
<dbReference type="PANTHER" id="PTHR30344:SF1">
    <property type="entry name" value="6-PHOSPHOGLUCONOLACTONASE"/>
    <property type="match status" value="1"/>
</dbReference>
<dbReference type="GO" id="GO:0006006">
    <property type="term" value="P:glucose metabolic process"/>
    <property type="evidence" value="ECO:0007669"/>
    <property type="project" value="UniProtKB-KW"/>
</dbReference>
<dbReference type="GO" id="GO:0005829">
    <property type="term" value="C:cytosol"/>
    <property type="evidence" value="ECO:0007669"/>
    <property type="project" value="TreeGrafter"/>
</dbReference>
<evidence type="ECO:0000313" key="4">
    <source>
        <dbReference type="Proteomes" id="UP000321820"/>
    </source>
</evidence>
<keyword evidence="4" id="KW-1185">Reference proteome</keyword>
<organism evidence="3 4">
    <name type="scientific">Terriglobus albidus</name>
    <dbReference type="NCBI Taxonomy" id="1592106"/>
    <lineage>
        <taxon>Bacteria</taxon>
        <taxon>Pseudomonadati</taxon>
        <taxon>Acidobacteriota</taxon>
        <taxon>Terriglobia</taxon>
        <taxon>Terriglobales</taxon>
        <taxon>Acidobacteriaceae</taxon>
        <taxon>Terriglobus</taxon>
    </lineage>
</organism>
<proteinExistence type="inferred from homology"/>
<gene>
    <name evidence="3" type="ORF">FTW19_24135</name>
</gene>
<dbReference type="PANTHER" id="PTHR30344">
    <property type="entry name" value="6-PHOSPHOGLUCONOLACTONASE-RELATED"/>
    <property type="match status" value="1"/>
</dbReference>
<dbReference type="AlphaFoldDB" id="A0A5B9EL47"/>
<keyword evidence="2" id="KW-0313">Glucose metabolism</keyword>
<dbReference type="PROSITE" id="PS51257">
    <property type="entry name" value="PROKAR_LIPOPROTEIN"/>
    <property type="match status" value="1"/>
</dbReference>
<dbReference type="SUPFAM" id="SSF63825">
    <property type="entry name" value="YWTD domain"/>
    <property type="match status" value="1"/>
</dbReference>
<dbReference type="KEGG" id="talb:FTW19_24135"/>
<dbReference type="InterPro" id="IPR019405">
    <property type="entry name" value="Lactonase_7-beta_prop"/>
</dbReference>
<dbReference type="Pfam" id="PF10282">
    <property type="entry name" value="Lactonase"/>
    <property type="match status" value="2"/>
</dbReference>
<reference evidence="3 4" key="1">
    <citation type="submission" date="2019-08" db="EMBL/GenBank/DDBJ databases">
        <title>Complete genome sequence of Terriglobus albidus strain ORNL.</title>
        <authorList>
            <person name="Podar M."/>
        </authorList>
    </citation>
    <scope>NUCLEOTIDE SEQUENCE [LARGE SCALE GENOMIC DNA]</scope>
    <source>
        <strain evidence="3 4">ORNL</strain>
    </source>
</reference>
<dbReference type="InterPro" id="IPR015943">
    <property type="entry name" value="WD40/YVTN_repeat-like_dom_sf"/>
</dbReference>
<dbReference type="RefSeq" id="WP_147650112.1">
    <property type="nucleotide sequence ID" value="NZ_CP042806.1"/>
</dbReference>
<dbReference type="Proteomes" id="UP000321820">
    <property type="component" value="Chromosome"/>
</dbReference>
<sequence>MKWSKFGRNALATVVSLGMGLGITACSRDYVVAFLYVASSGSSTGLINAYEVDYQVGALVQMATSPVDTGFRNPVAIAATSNGKFVYVVHRDDSKIVEYAVGTDGKLYGQNSYDAVGGTYPVALSVTPDNKFVYVLNTYQGGFSPASIGPGSISVFKIASDTDGSLTAQPSLTVKIGNNPVGVVTSAYNNFLYVVEQDSNANNKNLLGFSRDTSSGALTTLSGTTLGNNSTTFTSGYYSGVAASSVVEDPRSRFLYVTDRDSSQVIGYTLGSTGVPALISSSPWSTGLRPLAATVDPRGYYLYVANYSANNVSAFVIDQATGALTGSAASSSTSVGTGPQGITIEPALGKYMFTANYLDSTTSGLQLDSHNGSLKSIQNTPFATSSRPSAAVAVANGAHATQTVNP</sequence>
<protein>
    <submittedName>
        <fullName evidence="3">Lactonase family protein</fullName>
    </submittedName>
</protein>
<accession>A0A5B9EL47</accession>